<evidence type="ECO:0000256" key="6">
    <source>
        <dbReference type="ARBA" id="ARBA00023015"/>
    </source>
</evidence>
<dbReference type="STRING" id="7240.B4QLC7"/>
<dbReference type="Gene3D" id="3.30.160.60">
    <property type="entry name" value="Classic Zinc Finger"/>
    <property type="match status" value="1"/>
</dbReference>
<keyword evidence="2" id="KW-0479">Metal-binding</keyword>
<evidence type="ECO:0000256" key="1">
    <source>
        <dbReference type="ARBA" id="ARBA00004123"/>
    </source>
</evidence>
<keyword evidence="9" id="KW-0539">Nucleus</keyword>
<dbReference type="PhylomeDB" id="B4QLC7"/>
<organism evidence="13 14">
    <name type="scientific">Drosophila simulans</name>
    <name type="common">Fruit fly</name>
    <dbReference type="NCBI Taxonomy" id="7240"/>
    <lineage>
        <taxon>Eukaryota</taxon>
        <taxon>Metazoa</taxon>
        <taxon>Ecdysozoa</taxon>
        <taxon>Arthropoda</taxon>
        <taxon>Hexapoda</taxon>
        <taxon>Insecta</taxon>
        <taxon>Pterygota</taxon>
        <taxon>Neoptera</taxon>
        <taxon>Endopterygota</taxon>
        <taxon>Diptera</taxon>
        <taxon>Brachycera</taxon>
        <taxon>Muscomorpha</taxon>
        <taxon>Ephydroidea</taxon>
        <taxon>Drosophilidae</taxon>
        <taxon>Drosophila</taxon>
        <taxon>Sophophora</taxon>
    </lineage>
</organism>
<feature type="compositionally biased region" description="Low complexity" evidence="11">
    <location>
        <begin position="67"/>
        <end position="84"/>
    </location>
</feature>
<protein>
    <submittedName>
        <fullName evidence="13">GD13528</fullName>
    </submittedName>
</protein>
<accession>B4QLC7</accession>
<keyword evidence="14" id="KW-1185">Reference proteome</keyword>
<keyword evidence="4 10" id="KW-0863">Zinc-finger</keyword>
<proteinExistence type="predicted"/>
<evidence type="ECO:0000256" key="7">
    <source>
        <dbReference type="ARBA" id="ARBA00023125"/>
    </source>
</evidence>
<keyword evidence="6" id="KW-0805">Transcription regulation</keyword>
<dbReference type="OrthoDB" id="5428132at2759"/>
<dbReference type="Pfam" id="PF00096">
    <property type="entry name" value="zf-C2H2"/>
    <property type="match status" value="1"/>
</dbReference>
<keyword evidence="8" id="KW-0804">Transcription</keyword>
<feature type="domain" description="C2H2-type" evidence="12">
    <location>
        <begin position="119"/>
        <end position="142"/>
    </location>
</feature>
<name>B4QLC7_DROSI</name>
<evidence type="ECO:0000256" key="2">
    <source>
        <dbReference type="ARBA" id="ARBA00022723"/>
    </source>
</evidence>
<dbReference type="GO" id="GO:0000228">
    <property type="term" value="C:nuclear chromosome"/>
    <property type="evidence" value="ECO:0007669"/>
    <property type="project" value="EnsemblMetazoa"/>
</dbReference>
<dbReference type="Proteomes" id="UP000000304">
    <property type="component" value="Chromosome 3L"/>
</dbReference>
<dbReference type="PROSITE" id="PS50157">
    <property type="entry name" value="ZINC_FINGER_C2H2_2"/>
    <property type="match status" value="1"/>
</dbReference>
<dbReference type="SUPFAM" id="SSF57667">
    <property type="entry name" value="beta-beta-alpha zinc fingers"/>
    <property type="match status" value="1"/>
</dbReference>
<dbReference type="AlphaFoldDB" id="B4QLC7"/>
<dbReference type="GO" id="GO:0008270">
    <property type="term" value="F:zinc ion binding"/>
    <property type="evidence" value="ECO:0007669"/>
    <property type="project" value="UniProtKB-KW"/>
</dbReference>
<evidence type="ECO:0000256" key="8">
    <source>
        <dbReference type="ARBA" id="ARBA00023163"/>
    </source>
</evidence>
<comment type="subcellular location">
    <subcellularLocation>
        <location evidence="1">Nucleus</location>
    </subcellularLocation>
</comment>
<evidence type="ECO:0000313" key="14">
    <source>
        <dbReference type="Proteomes" id="UP000000304"/>
    </source>
</evidence>
<evidence type="ECO:0000256" key="5">
    <source>
        <dbReference type="ARBA" id="ARBA00022833"/>
    </source>
</evidence>
<dbReference type="PROSITE" id="PS00028">
    <property type="entry name" value="ZINC_FINGER_C2H2_1"/>
    <property type="match status" value="1"/>
</dbReference>
<evidence type="ECO:0000256" key="4">
    <source>
        <dbReference type="ARBA" id="ARBA00022771"/>
    </source>
</evidence>
<keyword evidence="5" id="KW-0862">Zinc</keyword>
<keyword evidence="7" id="KW-0238">DNA-binding</keyword>
<reference evidence="13 14" key="1">
    <citation type="journal article" date="2007" name="Nature">
        <title>Evolution of genes and genomes on the Drosophila phylogeny.</title>
        <authorList>
            <consortium name="Drosophila 12 Genomes Consortium"/>
            <person name="Clark A.G."/>
            <person name="Eisen M.B."/>
            <person name="Smith D.R."/>
            <person name="Bergman C.M."/>
            <person name="Oliver B."/>
            <person name="Markow T.A."/>
            <person name="Kaufman T.C."/>
            <person name="Kellis M."/>
            <person name="Gelbart W."/>
            <person name="Iyer V.N."/>
            <person name="Pollard D.A."/>
            <person name="Sackton T.B."/>
            <person name="Larracuente A.M."/>
            <person name="Singh N.D."/>
            <person name="Abad J.P."/>
            <person name="Abt D.N."/>
            <person name="Adryan B."/>
            <person name="Aguade M."/>
            <person name="Akashi H."/>
            <person name="Anderson W.W."/>
            <person name="Aquadro C.F."/>
            <person name="Ardell D.H."/>
            <person name="Arguello R."/>
            <person name="Artieri C.G."/>
            <person name="Barbash D.A."/>
            <person name="Barker D."/>
            <person name="Barsanti P."/>
            <person name="Batterham P."/>
            <person name="Batzoglou S."/>
            <person name="Begun D."/>
            <person name="Bhutkar A."/>
            <person name="Blanco E."/>
            <person name="Bosak S.A."/>
            <person name="Bradley R.K."/>
            <person name="Brand A.D."/>
            <person name="Brent M.R."/>
            <person name="Brooks A.N."/>
            <person name="Brown R.H."/>
            <person name="Butlin R.K."/>
            <person name="Caggese C."/>
            <person name="Calvi B.R."/>
            <person name="Bernardo de Carvalho A."/>
            <person name="Caspi A."/>
            <person name="Castrezana S."/>
            <person name="Celniker S.E."/>
            <person name="Chang J.L."/>
            <person name="Chapple C."/>
            <person name="Chatterji S."/>
            <person name="Chinwalla A."/>
            <person name="Civetta A."/>
            <person name="Clifton S.W."/>
            <person name="Comeron J.M."/>
            <person name="Costello J.C."/>
            <person name="Coyne J.A."/>
            <person name="Daub J."/>
            <person name="David R.G."/>
            <person name="Delcher A.L."/>
            <person name="Delehaunty K."/>
            <person name="Do C.B."/>
            <person name="Ebling H."/>
            <person name="Edwards K."/>
            <person name="Eickbush T."/>
            <person name="Evans J.D."/>
            <person name="Filipski A."/>
            <person name="Findeiss S."/>
            <person name="Freyhult E."/>
            <person name="Fulton L."/>
            <person name="Fulton R."/>
            <person name="Garcia A.C."/>
            <person name="Gardiner A."/>
            <person name="Garfield D.A."/>
            <person name="Garvin B.E."/>
            <person name="Gibson G."/>
            <person name="Gilbert D."/>
            <person name="Gnerre S."/>
            <person name="Godfrey J."/>
            <person name="Good R."/>
            <person name="Gotea V."/>
            <person name="Gravely B."/>
            <person name="Greenberg A.J."/>
            <person name="Griffiths-Jones S."/>
            <person name="Gross S."/>
            <person name="Guigo R."/>
            <person name="Gustafson E.A."/>
            <person name="Haerty W."/>
            <person name="Hahn M.W."/>
            <person name="Halligan D.L."/>
            <person name="Halpern A.L."/>
            <person name="Halter G.M."/>
            <person name="Han M.V."/>
            <person name="Heger A."/>
            <person name="Hillier L."/>
            <person name="Hinrichs A.S."/>
            <person name="Holmes I."/>
            <person name="Hoskins R.A."/>
            <person name="Hubisz M.J."/>
            <person name="Hultmark D."/>
            <person name="Huntley M.A."/>
            <person name="Jaffe D.B."/>
            <person name="Jagadeeshan S."/>
            <person name="Jeck W.R."/>
            <person name="Johnson J."/>
            <person name="Jones C.D."/>
            <person name="Jordan W.C."/>
            <person name="Karpen G.H."/>
            <person name="Kataoka E."/>
            <person name="Keightley P.D."/>
            <person name="Kheradpour P."/>
            <person name="Kirkness E.F."/>
            <person name="Koerich L.B."/>
            <person name="Kristiansen K."/>
            <person name="Kudrna D."/>
            <person name="Kulathinal R.J."/>
            <person name="Kumar S."/>
            <person name="Kwok R."/>
            <person name="Lander E."/>
            <person name="Langley C.H."/>
            <person name="Lapoint R."/>
            <person name="Lazzaro B.P."/>
            <person name="Lee S.J."/>
            <person name="Levesque L."/>
            <person name="Li R."/>
            <person name="Lin C.F."/>
            <person name="Lin M.F."/>
            <person name="Lindblad-Toh K."/>
            <person name="Llopart A."/>
            <person name="Long M."/>
            <person name="Low L."/>
            <person name="Lozovsky E."/>
            <person name="Lu J."/>
            <person name="Luo M."/>
            <person name="Machado C.A."/>
            <person name="Makalowski W."/>
            <person name="Marzo M."/>
            <person name="Matsuda M."/>
            <person name="Matzkin L."/>
            <person name="McAllister B."/>
            <person name="McBride C.S."/>
            <person name="McKernan B."/>
            <person name="McKernan K."/>
            <person name="Mendez-Lago M."/>
            <person name="Minx P."/>
            <person name="Mollenhauer M.U."/>
            <person name="Montooth K."/>
            <person name="Mount S.M."/>
            <person name="Mu X."/>
            <person name="Myers E."/>
            <person name="Negre B."/>
            <person name="Newfeld S."/>
            <person name="Nielsen R."/>
            <person name="Noor M.A."/>
            <person name="O'Grady P."/>
            <person name="Pachter L."/>
            <person name="Papaceit M."/>
            <person name="Parisi M.J."/>
            <person name="Parisi M."/>
            <person name="Parts L."/>
            <person name="Pedersen J.S."/>
            <person name="Pesole G."/>
            <person name="Phillippy A.M."/>
            <person name="Ponting C.P."/>
            <person name="Pop M."/>
            <person name="Porcelli D."/>
            <person name="Powell J.R."/>
            <person name="Prohaska S."/>
            <person name="Pruitt K."/>
            <person name="Puig M."/>
            <person name="Quesneville H."/>
            <person name="Ram K.R."/>
            <person name="Rand D."/>
            <person name="Rasmussen M.D."/>
            <person name="Reed L.K."/>
            <person name="Reenan R."/>
            <person name="Reily A."/>
            <person name="Remington K.A."/>
            <person name="Rieger T.T."/>
            <person name="Ritchie M.G."/>
            <person name="Robin C."/>
            <person name="Rogers Y.H."/>
            <person name="Rohde C."/>
            <person name="Rozas J."/>
            <person name="Rubenfield M.J."/>
            <person name="Ruiz A."/>
            <person name="Russo S."/>
            <person name="Salzberg S.L."/>
            <person name="Sanchez-Gracia A."/>
            <person name="Saranga D.J."/>
            <person name="Sato H."/>
            <person name="Schaeffer S.W."/>
            <person name="Schatz M.C."/>
            <person name="Schlenke T."/>
            <person name="Schwartz R."/>
            <person name="Segarra C."/>
            <person name="Singh R.S."/>
            <person name="Sirot L."/>
            <person name="Sirota M."/>
            <person name="Sisneros N.B."/>
            <person name="Smith C.D."/>
            <person name="Smith T.F."/>
            <person name="Spieth J."/>
            <person name="Stage D.E."/>
            <person name="Stark A."/>
            <person name="Stephan W."/>
            <person name="Strausberg R.L."/>
            <person name="Strempel S."/>
            <person name="Sturgill D."/>
            <person name="Sutton G."/>
            <person name="Sutton G.G."/>
            <person name="Tao W."/>
            <person name="Teichmann S."/>
            <person name="Tobari Y.N."/>
            <person name="Tomimura Y."/>
            <person name="Tsolas J.M."/>
            <person name="Valente V.L."/>
            <person name="Venter E."/>
            <person name="Venter J.C."/>
            <person name="Vicario S."/>
            <person name="Vieira F.G."/>
            <person name="Vilella A.J."/>
            <person name="Villasante A."/>
            <person name="Walenz B."/>
            <person name="Wang J."/>
            <person name="Wasserman M."/>
            <person name="Watts T."/>
            <person name="Wilson D."/>
            <person name="Wilson R.K."/>
            <person name="Wing R.A."/>
            <person name="Wolfner M.F."/>
            <person name="Wong A."/>
            <person name="Wong G.K."/>
            <person name="Wu C.I."/>
            <person name="Wu G."/>
            <person name="Yamamoto D."/>
            <person name="Yang H.P."/>
            <person name="Yang S.P."/>
            <person name="Yorke J.A."/>
            <person name="Yoshida K."/>
            <person name="Zdobnov E."/>
            <person name="Zhang P."/>
            <person name="Zhang Y."/>
            <person name="Zimin A.V."/>
            <person name="Baldwin J."/>
            <person name="Abdouelleil A."/>
            <person name="Abdulkadir J."/>
            <person name="Abebe A."/>
            <person name="Abera B."/>
            <person name="Abreu J."/>
            <person name="Acer S.C."/>
            <person name="Aftuck L."/>
            <person name="Alexander A."/>
            <person name="An P."/>
            <person name="Anderson E."/>
            <person name="Anderson S."/>
            <person name="Arachi H."/>
            <person name="Azer M."/>
            <person name="Bachantsang P."/>
            <person name="Barry A."/>
            <person name="Bayul T."/>
            <person name="Berlin A."/>
            <person name="Bessette D."/>
            <person name="Bloom T."/>
            <person name="Blye J."/>
            <person name="Boguslavskiy L."/>
            <person name="Bonnet C."/>
            <person name="Boukhgalter B."/>
            <person name="Bourzgui I."/>
            <person name="Brown A."/>
            <person name="Cahill P."/>
            <person name="Channer S."/>
            <person name="Cheshatsang Y."/>
            <person name="Chuda L."/>
            <person name="Citroen M."/>
            <person name="Collymore A."/>
            <person name="Cooke P."/>
            <person name="Costello M."/>
            <person name="D'Aco K."/>
            <person name="Daza R."/>
            <person name="De Haan G."/>
            <person name="DeGray S."/>
            <person name="DeMaso C."/>
            <person name="Dhargay N."/>
            <person name="Dooley K."/>
            <person name="Dooley E."/>
            <person name="Doricent M."/>
            <person name="Dorje P."/>
            <person name="Dorjee K."/>
            <person name="Dupes A."/>
            <person name="Elong R."/>
            <person name="Falk J."/>
            <person name="Farina A."/>
            <person name="Faro S."/>
            <person name="Ferguson D."/>
            <person name="Fisher S."/>
            <person name="Foley C.D."/>
            <person name="Franke A."/>
            <person name="Friedrich D."/>
            <person name="Gadbois L."/>
            <person name="Gearin G."/>
            <person name="Gearin C.R."/>
            <person name="Giannoukos G."/>
            <person name="Goode T."/>
            <person name="Graham J."/>
            <person name="Grandbois E."/>
            <person name="Grewal S."/>
            <person name="Gyaltsen K."/>
            <person name="Hafez N."/>
            <person name="Hagos B."/>
            <person name="Hall J."/>
            <person name="Henson C."/>
            <person name="Hollinger A."/>
            <person name="Honan T."/>
            <person name="Huard M.D."/>
            <person name="Hughes L."/>
            <person name="Hurhula B."/>
            <person name="Husby M.E."/>
            <person name="Kamat A."/>
            <person name="Kanga B."/>
            <person name="Kashin S."/>
            <person name="Khazanovich D."/>
            <person name="Kisner P."/>
            <person name="Lance K."/>
            <person name="Lara M."/>
            <person name="Lee W."/>
            <person name="Lennon N."/>
            <person name="Letendre F."/>
            <person name="LeVine R."/>
            <person name="Lipovsky A."/>
            <person name="Liu X."/>
            <person name="Liu J."/>
            <person name="Liu S."/>
            <person name="Lokyitsang T."/>
            <person name="Lokyitsang Y."/>
            <person name="Lubonja R."/>
            <person name="Lui A."/>
            <person name="MacDonald P."/>
            <person name="Magnisalis V."/>
            <person name="Maru K."/>
            <person name="Matthews C."/>
            <person name="McCusker W."/>
            <person name="McDonough S."/>
            <person name="Mehta T."/>
            <person name="Meldrim J."/>
            <person name="Meneus L."/>
            <person name="Mihai O."/>
            <person name="Mihalev A."/>
            <person name="Mihova T."/>
            <person name="Mittelman R."/>
            <person name="Mlenga V."/>
            <person name="Montmayeur A."/>
            <person name="Mulrain L."/>
            <person name="Navidi A."/>
            <person name="Naylor J."/>
            <person name="Negash T."/>
            <person name="Nguyen T."/>
            <person name="Nguyen N."/>
            <person name="Nicol R."/>
            <person name="Norbu C."/>
            <person name="Norbu N."/>
            <person name="Novod N."/>
            <person name="O'Neill B."/>
            <person name="Osman S."/>
            <person name="Markiewicz E."/>
            <person name="Oyono O.L."/>
            <person name="Patti C."/>
            <person name="Phunkhang P."/>
            <person name="Pierre F."/>
            <person name="Priest M."/>
            <person name="Raghuraman S."/>
            <person name="Rege F."/>
            <person name="Reyes R."/>
            <person name="Rise C."/>
            <person name="Rogov P."/>
            <person name="Ross K."/>
            <person name="Ryan E."/>
            <person name="Settipalli S."/>
            <person name="Shea T."/>
            <person name="Sherpa N."/>
            <person name="Shi L."/>
            <person name="Shih D."/>
            <person name="Sparrow T."/>
            <person name="Spaulding J."/>
            <person name="Stalker J."/>
            <person name="Stange-Thomann N."/>
            <person name="Stavropoulos S."/>
            <person name="Stone C."/>
            <person name="Strader C."/>
            <person name="Tesfaye S."/>
            <person name="Thomson T."/>
            <person name="Thoulutsang Y."/>
            <person name="Thoulutsang D."/>
            <person name="Topham K."/>
            <person name="Topping I."/>
            <person name="Tsamla T."/>
            <person name="Vassiliev H."/>
            <person name="Vo A."/>
            <person name="Wangchuk T."/>
            <person name="Wangdi T."/>
            <person name="Weiand M."/>
            <person name="Wilkinson J."/>
            <person name="Wilson A."/>
            <person name="Yadav S."/>
            <person name="Young G."/>
            <person name="Yu Q."/>
            <person name="Zembek L."/>
            <person name="Zhong D."/>
            <person name="Zimmer A."/>
            <person name="Zwirko Z."/>
            <person name="Jaffe D.B."/>
            <person name="Alvarez P."/>
            <person name="Brockman W."/>
            <person name="Butler J."/>
            <person name="Chin C."/>
            <person name="Gnerre S."/>
            <person name="Grabherr M."/>
            <person name="Kleber M."/>
            <person name="Mauceli E."/>
            <person name="MacCallum I."/>
        </authorList>
    </citation>
    <scope>NUCLEOTIDE SEQUENCE [LARGE SCALE GENOMIC DNA]</scope>
    <source>
        <strain evidence="14">white501</strain>
    </source>
</reference>
<dbReference type="Bgee" id="FBgn0185239">
    <property type="expression patterns" value="Expressed in embryo and 3 other cell types or tissues"/>
</dbReference>
<evidence type="ECO:0000256" key="11">
    <source>
        <dbReference type="SAM" id="MobiDB-lite"/>
    </source>
</evidence>
<evidence type="ECO:0000256" key="3">
    <source>
        <dbReference type="ARBA" id="ARBA00022737"/>
    </source>
</evidence>
<dbReference type="EMBL" id="CM000363">
    <property type="protein sequence ID" value="EDX08700.1"/>
    <property type="molecule type" value="Genomic_DNA"/>
</dbReference>
<gene>
    <name evidence="13" type="primary">Dsim\GD13528</name>
    <name evidence="13" type="ORF">Dsim_GD13528</name>
</gene>
<keyword evidence="3" id="KW-0677">Repeat</keyword>
<dbReference type="OMA" id="RNCEDDH"/>
<dbReference type="HOGENOM" id="CLU_1909066_0_0_1"/>
<evidence type="ECO:0000313" key="13">
    <source>
        <dbReference type="EMBL" id="EDX08700.1"/>
    </source>
</evidence>
<evidence type="ECO:0000259" key="12">
    <source>
        <dbReference type="PROSITE" id="PS50157"/>
    </source>
</evidence>
<evidence type="ECO:0000256" key="10">
    <source>
        <dbReference type="PROSITE-ProRule" id="PRU00042"/>
    </source>
</evidence>
<dbReference type="FunFam" id="3.30.160.60:FF:000322">
    <property type="entry name" value="GDNF-inducible zinc finger protein 1"/>
    <property type="match status" value="1"/>
</dbReference>
<sequence>MTKDQQATPIPEELYNLTQLAEVTLSVGPLVTDEVKPLPLYASSDDDSNYYSHKVFDRRKLRRCTISDSNSCASSSSSSTSSRQSPEDHLGLQGHSSVHHHHGEQGEILNSTSLLEDEHICPECGKKYSTSSNLARHRQTHR</sequence>
<evidence type="ECO:0000256" key="9">
    <source>
        <dbReference type="ARBA" id="ARBA00023242"/>
    </source>
</evidence>
<dbReference type="InterPro" id="IPR036236">
    <property type="entry name" value="Znf_C2H2_sf"/>
</dbReference>
<dbReference type="SMART" id="SM00355">
    <property type="entry name" value="ZnF_C2H2"/>
    <property type="match status" value="1"/>
</dbReference>
<dbReference type="GO" id="GO:0003677">
    <property type="term" value="F:DNA binding"/>
    <property type="evidence" value="ECO:0007669"/>
    <property type="project" value="UniProtKB-KW"/>
</dbReference>
<dbReference type="InterPro" id="IPR013087">
    <property type="entry name" value="Znf_C2H2_type"/>
</dbReference>
<feature type="region of interest" description="Disordered" evidence="11">
    <location>
        <begin position="66"/>
        <end position="107"/>
    </location>
</feature>